<keyword evidence="3" id="KW-1185">Reference proteome</keyword>
<evidence type="ECO:0000259" key="1">
    <source>
        <dbReference type="Pfam" id="PF12697"/>
    </source>
</evidence>
<proteinExistence type="predicted"/>
<dbReference type="InterPro" id="IPR050266">
    <property type="entry name" value="AB_hydrolase_sf"/>
</dbReference>
<keyword evidence="2" id="KW-0378">Hydrolase</keyword>
<accession>A0ABZ2CJL6</accession>
<dbReference type="InterPro" id="IPR000073">
    <property type="entry name" value="AB_hydrolase_1"/>
</dbReference>
<dbReference type="InterPro" id="IPR029058">
    <property type="entry name" value="AB_hydrolase_fold"/>
</dbReference>
<dbReference type="Proteomes" id="UP001357223">
    <property type="component" value="Chromosome"/>
</dbReference>
<dbReference type="Gene3D" id="3.40.50.1820">
    <property type="entry name" value="alpha/beta hydrolase"/>
    <property type="match status" value="1"/>
</dbReference>
<protein>
    <submittedName>
        <fullName evidence="2">Alpha/beta hydrolase</fullName>
    </submittedName>
</protein>
<evidence type="ECO:0000313" key="3">
    <source>
        <dbReference type="Proteomes" id="UP001357223"/>
    </source>
</evidence>
<dbReference type="SUPFAM" id="SSF53474">
    <property type="entry name" value="alpha/beta-Hydrolases"/>
    <property type="match status" value="1"/>
</dbReference>
<evidence type="ECO:0000313" key="2">
    <source>
        <dbReference type="EMBL" id="WVX83994.1"/>
    </source>
</evidence>
<gene>
    <name evidence="2" type="ORF">R4Z09_13965</name>
</gene>
<feature type="domain" description="AB hydrolase-1" evidence="1">
    <location>
        <begin position="17"/>
        <end position="239"/>
    </location>
</feature>
<sequence>MALYYQEYGDRSAPLMLFLHGGGVSGWMWDKQIQYFTHYHCIVPDLPEHGQSKEENHFSIKGSAVELIKLIQEKASGKRVIVIGFSLGSQVIIKMLSMKPELIDIAIINSALARPISYAKKWIKPSVKLTSPLIKNRWFSKIQAKTLYVSEDYFEKYYEESCEIKPDTLIRVLHENMSFEIPEVFRKVNSRILVTVGEKEKAVMKKSAENLVKANANCTGIEILNMGHGAPLAMPDFFNQMIETWINEGELPKECKMIN</sequence>
<dbReference type="EMBL" id="CP137640">
    <property type="protein sequence ID" value="WVX83994.1"/>
    <property type="molecule type" value="Genomic_DNA"/>
</dbReference>
<dbReference type="RefSeq" id="WP_338452866.1">
    <property type="nucleotide sequence ID" value="NZ_CP137640.1"/>
</dbReference>
<dbReference type="PANTHER" id="PTHR43798">
    <property type="entry name" value="MONOACYLGLYCEROL LIPASE"/>
    <property type="match status" value="1"/>
</dbReference>
<organism evidence="2 3">
    <name type="scientific">Niallia oryzisoli</name>
    <dbReference type="NCBI Taxonomy" id="1737571"/>
    <lineage>
        <taxon>Bacteria</taxon>
        <taxon>Bacillati</taxon>
        <taxon>Bacillota</taxon>
        <taxon>Bacilli</taxon>
        <taxon>Bacillales</taxon>
        <taxon>Bacillaceae</taxon>
        <taxon>Niallia</taxon>
    </lineage>
</organism>
<reference evidence="2 3" key="1">
    <citation type="submission" date="2023-10" db="EMBL/GenBank/DDBJ databases">
        <title>Niallia locisalis sp.nov. isolated from a salt pond sample.</title>
        <authorList>
            <person name="Li X.-J."/>
            <person name="Dong L."/>
        </authorList>
    </citation>
    <scope>NUCLEOTIDE SEQUENCE [LARGE SCALE GENOMIC DNA]</scope>
    <source>
        <strain evidence="2 3">DSM 29761</strain>
    </source>
</reference>
<dbReference type="GO" id="GO:0016787">
    <property type="term" value="F:hydrolase activity"/>
    <property type="evidence" value="ECO:0007669"/>
    <property type="project" value="UniProtKB-KW"/>
</dbReference>
<dbReference type="Pfam" id="PF12697">
    <property type="entry name" value="Abhydrolase_6"/>
    <property type="match status" value="1"/>
</dbReference>
<name>A0ABZ2CJL6_9BACI</name>